<dbReference type="Proteomes" id="UP000594638">
    <property type="component" value="Unassembled WGS sequence"/>
</dbReference>
<evidence type="ECO:0000313" key="1">
    <source>
        <dbReference type="EMBL" id="CAA3017024.1"/>
    </source>
</evidence>
<dbReference type="PANTHER" id="PTHR32278">
    <property type="entry name" value="F-BOX DOMAIN-CONTAINING PROTEIN"/>
    <property type="match status" value="1"/>
</dbReference>
<proteinExistence type="predicted"/>
<dbReference type="EMBL" id="CACTIH010007668">
    <property type="protein sequence ID" value="CAA3017024.1"/>
    <property type="molecule type" value="Genomic_DNA"/>
</dbReference>
<dbReference type="AlphaFoldDB" id="A0A8S0UFS4"/>
<evidence type="ECO:0000313" key="2">
    <source>
        <dbReference type="Proteomes" id="UP000594638"/>
    </source>
</evidence>
<comment type="caution">
    <text evidence="1">The sequence shown here is derived from an EMBL/GenBank/DDBJ whole genome shotgun (WGS) entry which is preliminary data.</text>
</comment>
<dbReference type="Gramene" id="OE9A019333T1">
    <property type="protein sequence ID" value="OE9A019333C1"/>
    <property type="gene ID" value="OE9A019333"/>
</dbReference>
<name>A0A8S0UFS4_OLEEU</name>
<sequence length="128" mass="14497">MLSPRTRYAAYLVHGFANSYEGSPLLVNAIISNRIKDGDAQKQASLLHLGPPKDRNMNIAMRPDKWMEVEIGDFCTDQEDNSVVEVRVWENKQCLKSGLIVEGIEFRPPNANIVIFPKKNVRKKRNGS</sequence>
<gene>
    <name evidence="1" type="ORF">OLEA9_A019333</name>
</gene>
<dbReference type="PANTHER" id="PTHR32278:SF111">
    <property type="entry name" value="F-BOX PROTEIN PP2-B12-RELATED"/>
    <property type="match status" value="1"/>
</dbReference>
<organism evidence="1 2">
    <name type="scientific">Olea europaea subsp. europaea</name>
    <dbReference type="NCBI Taxonomy" id="158383"/>
    <lineage>
        <taxon>Eukaryota</taxon>
        <taxon>Viridiplantae</taxon>
        <taxon>Streptophyta</taxon>
        <taxon>Embryophyta</taxon>
        <taxon>Tracheophyta</taxon>
        <taxon>Spermatophyta</taxon>
        <taxon>Magnoliopsida</taxon>
        <taxon>eudicotyledons</taxon>
        <taxon>Gunneridae</taxon>
        <taxon>Pentapetalae</taxon>
        <taxon>asterids</taxon>
        <taxon>lamiids</taxon>
        <taxon>Lamiales</taxon>
        <taxon>Oleaceae</taxon>
        <taxon>Oleeae</taxon>
        <taxon>Olea</taxon>
    </lineage>
</organism>
<protein>
    <submittedName>
        <fullName evidence="1">Uncharacterized protein</fullName>
    </submittedName>
</protein>
<accession>A0A8S0UFS4</accession>
<keyword evidence="2" id="KW-1185">Reference proteome</keyword>
<dbReference type="OrthoDB" id="913460at2759"/>
<dbReference type="InterPro" id="IPR025886">
    <property type="entry name" value="PP2-like"/>
</dbReference>
<reference evidence="1 2" key="1">
    <citation type="submission" date="2019-12" db="EMBL/GenBank/DDBJ databases">
        <authorList>
            <person name="Alioto T."/>
            <person name="Alioto T."/>
            <person name="Gomez Garrido J."/>
        </authorList>
    </citation>
    <scope>NUCLEOTIDE SEQUENCE [LARGE SCALE GENOMIC DNA]</scope>
</reference>
<dbReference type="Pfam" id="PF14299">
    <property type="entry name" value="PP2"/>
    <property type="match status" value="1"/>
</dbReference>